<name>A0A1H6IJ01_MYCRU</name>
<dbReference type="STRING" id="370526.SAMN04489835_0082"/>
<evidence type="ECO:0008006" key="3">
    <source>
        <dbReference type="Google" id="ProtNLM"/>
    </source>
</evidence>
<proteinExistence type="predicted"/>
<dbReference type="Proteomes" id="UP000182915">
    <property type="component" value="Chromosome I"/>
</dbReference>
<keyword evidence="2" id="KW-1185">Reference proteome</keyword>
<accession>A0A1H6IJ01</accession>
<dbReference type="AlphaFoldDB" id="A0A1H6IJ01"/>
<dbReference type="Pfam" id="PF13196">
    <property type="entry name" value="DUF4012"/>
    <property type="match status" value="1"/>
</dbReference>
<sequence length="564" mass="60054">MFGCWLAFEAFTAKSNLEQARSAVTGARESLLKGDSAATARWVDRAESHANKARIATHSLPWNIAAVIPWVGSPLKTGQQIADVVQGLATNVMQPAADIAEVLSPDRLLQDGRIDVQLLRESAPRLNTISRSAAELERQARAISEPAYLAVLADARTQLQEQSANVTGLLKYTDLAAQLAPSMMGAEGPRSYFMAFQTNAEARGTGGMLGGFGILRLDDGKPTVDKLGPNTELAGSSSSLNLGPEFSSQYGFANPFTDFRNSNFSAHFPYAAEIWRSMWAELSGTEVDGVVAIDPVALSYILGAVGPVIMPDGEEITQDNVVELTESSVYSRFPTDQGARKQYLQDIASEVVKKTTGEVKSPRLLLDALGKAVSEGRIAVWSASTTNQALLEQTPLAHVIPDDAAPYAGIVINNLGGNKLDYYLRREIEYAADGCRGDTRESTVTVRLSNTAPDAPLPEYVASIGGLPPGLATNIPPGTNVTSVSLVATTGAKLKGAVANGEKIPVFTGTDRGHPVFEVQVAIPRGQSIDVKYLLSEPTTPGIPRVPIQPLVDAVEPNMSVPQC</sequence>
<evidence type="ECO:0000313" key="1">
    <source>
        <dbReference type="EMBL" id="SEH46313.1"/>
    </source>
</evidence>
<dbReference type="InterPro" id="IPR025101">
    <property type="entry name" value="DUF4012"/>
</dbReference>
<reference evidence="2" key="1">
    <citation type="submission" date="2016-10" db="EMBL/GenBank/DDBJ databases">
        <authorList>
            <person name="Varghese N."/>
            <person name="Submissions S."/>
        </authorList>
    </citation>
    <scope>NUCLEOTIDE SEQUENCE [LARGE SCALE GENOMIC DNA]</scope>
    <source>
        <strain evidence="2">DSM 45405</strain>
    </source>
</reference>
<organism evidence="1 2">
    <name type="scientific">Mycolicibacterium rutilum</name>
    <name type="common">Mycobacterium rutilum</name>
    <dbReference type="NCBI Taxonomy" id="370526"/>
    <lineage>
        <taxon>Bacteria</taxon>
        <taxon>Bacillati</taxon>
        <taxon>Actinomycetota</taxon>
        <taxon>Actinomycetes</taxon>
        <taxon>Mycobacteriales</taxon>
        <taxon>Mycobacteriaceae</taxon>
        <taxon>Mycolicibacterium</taxon>
    </lineage>
</organism>
<evidence type="ECO:0000313" key="2">
    <source>
        <dbReference type="Proteomes" id="UP000182915"/>
    </source>
</evidence>
<gene>
    <name evidence="1" type="ORF">SAMN04489835_0082</name>
</gene>
<protein>
    <recommendedName>
        <fullName evidence="3">DUF4012 domain-containing protein</fullName>
    </recommendedName>
</protein>
<dbReference type="EMBL" id="LT629971">
    <property type="protein sequence ID" value="SEH46313.1"/>
    <property type="molecule type" value="Genomic_DNA"/>
</dbReference>